<dbReference type="EMBL" id="AP023420">
    <property type="protein sequence ID" value="BCK83265.1"/>
    <property type="molecule type" value="Genomic_DNA"/>
</dbReference>
<dbReference type="InterPro" id="IPR027417">
    <property type="entry name" value="P-loop_NTPase"/>
</dbReference>
<keyword evidence="2" id="KW-0547">Nucleotide-binding</keyword>
<dbReference type="GO" id="GO:0016887">
    <property type="term" value="F:ATP hydrolysis activity"/>
    <property type="evidence" value="ECO:0007669"/>
    <property type="project" value="InterPro"/>
</dbReference>
<accession>A0A810Q9G9</accession>
<name>A0A810Q9G9_9FIRM</name>
<gene>
    <name evidence="5" type="ORF">MM59RIKEN_05840</name>
</gene>
<dbReference type="InterPro" id="IPR003439">
    <property type="entry name" value="ABC_transporter-like_ATP-bd"/>
</dbReference>
<dbReference type="AlphaFoldDB" id="A0A810Q9G9"/>
<dbReference type="KEGG" id="pfaa:MM59RIKEN_05840"/>
<sequence>MLRLSGLCKRFEDLPVLSNLSLTLSRGEIVALIGPSGCGKTTLLNIISGLTAPDAGTVEGADGRLSYMFQSARLLPWRTVEENIRLVREDAPAEEVRSLITAVGLEGFERYYPGQLSGGMARRCALARAFHFGGEIFLMDEPFQGLDYGIRMEMLSMLLSIWQRERPGVLFVTHEIDEALTVATRIAVLAPRPTAICQWFDLPGPEGRDASAPELARLRQEIIRRITGYNQSGCHGNGGPQEKVIY</sequence>
<reference evidence="5" key="1">
    <citation type="submission" date="2020-09" db="EMBL/GenBank/DDBJ databases">
        <title>New species isolated from human feces.</title>
        <authorList>
            <person name="Kitahara M."/>
            <person name="Shigeno Y."/>
            <person name="Shime M."/>
            <person name="Matsumoto Y."/>
            <person name="Nakamura S."/>
            <person name="Motooka D."/>
            <person name="Fukuoka S."/>
            <person name="Nishikawa H."/>
            <person name="Benno Y."/>
        </authorList>
    </citation>
    <scope>NUCLEOTIDE SEQUENCE</scope>
    <source>
        <strain evidence="5">MM59</strain>
    </source>
</reference>
<keyword evidence="1" id="KW-0813">Transport</keyword>
<protein>
    <submittedName>
        <fullName evidence="5">ABC transporter ATP-binding protein</fullName>
    </submittedName>
</protein>
<evidence type="ECO:0000256" key="1">
    <source>
        <dbReference type="ARBA" id="ARBA00022448"/>
    </source>
</evidence>
<keyword evidence="3 5" id="KW-0067">ATP-binding</keyword>
<dbReference type="InterPro" id="IPR003593">
    <property type="entry name" value="AAA+_ATPase"/>
</dbReference>
<dbReference type="InterPro" id="IPR050166">
    <property type="entry name" value="ABC_transporter_ATP-bind"/>
</dbReference>
<dbReference type="SMART" id="SM00382">
    <property type="entry name" value="AAA"/>
    <property type="match status" value="1"/>
</dbReference>
<evidence type="ECO:0000313" key="6">
    <source>
        <dbReference type="Proteomes" id="UP000679848"/>
    </source>
</evidence>
<dbReference type="Pfam" id="PF00005">
    <property type="entry name" value="ABC_tran"/>
    <property type="match status" value="1"/>
</dbReference>
<evidence type="ECO:0000256" key="3">
    <source>
        <dbReference type="ARBA" id="ARBA00022840"/>
    </source>
</evidence>
<evidence type="ECO:0000313" key="5">
    <source>
        <dbReference type="EMBL" id="BCK83265.1"/>
    </source>
</evidence>
<organism evidence="5 6">
    <name type="scientific">Pusillibacter faecalis</name>
    <dbReference type="NCBI Taxonomy" id="2714358"/>
    <lineage>
        <taxon>Bacteria</taxon>
        <taxon>Bacillati</taxon>
        <taxon>Bacillota</taxon>
        <taxon>Clostridia</taxon>
        <taxon>Eubacteriales</taxon>
        <taxon>Oscillospiraceae</taxon>
        <taxon>Pusillibacter</taxon>
    </lineage>
</organism>
<dbReference type="PANTHER" id="PTHR42788:SF13">
    <property type="entry name" value="ALIPHATIC SULFONATES IMPORT ATP-BINDING PROTEIN SSUB"/>
    <property type="match status" value="1"/>
</dbReference>
<proteinExistence type="predicted"/>
<dbReference type="PANTHER" id="PTHR42788">
    <property type="entry name" value="TAURINE IMPORT ATP-BINDING PROTEIN-RELATED"/>
    <property type="match status" value="1"/>
</dbReference>
<evidence type="ECO:0000259" key="4">
    <source>
        <dbReference type="PROSITE" id="PS50893"/>
    </source>
</evidence>
<feature type="domain" description="ABC transporter" evidence="4">
    <location>
        <begin position="2"/>
        <end position="216"/>
    </location>
</feature>
<dbReference type="SUPFAM" id="SSF52540">
    <property type="entry name" value="P-loop containing nucleoside triphosphate hydrolases"/>
    <property type="match status" value="1"/>
</dbReference>
<dbReference type="RefSeq" id="WP_055179549.1">
    <property type="nucleotide sequence ID" value="NZ_AP023420.1"/>
</dbReference>
<dbReference type="Proteomes" id="UP000679848">
    <property type="component" value="Chromosome"/>
</dbReference>
<dbReference type="Gene3D" id="3.40.50.300">
    <property type="entry name" value="P-loop containing nucleotide triphosphate hydrolases"/>
    <property type="match status" value="1"/>
</dbReference>
<dbReference type="PROSITE" id="PS50893">
    <property type="entry name" value="ABC_TRANSPORTER_2"/>
    <property type="match status" value="1"/>
</dbReference>
<evidence type="ECO:0000256" key="2">
    <source>
        <dbReference type="ARBA" id="ARBA00022741"/>
    </source>
</evidence>
<keyword evidence="6" id="KW-1185">Reference proteome</keyword>
<dbReference type="GO" id="GO:0005524">
    <property type="term" value="F:ATP binding"/>
    <property type="evidence" value="ECO:0007669"/>
    <property type="project" value="UniProtKB-KW"/>
</dbReference>